<name>A0ABX2IYI6_9RHOB</name>
<dbReference type="Pfam" id="PF01053">
    <property type="entry name" value="Cys_Met_Meta_PP"/>
    <property type="match status" value="1"/>
</dbReference>
<dbReference type="InterPro" id="IPR015422">
    <property type="entry name" value="PyrdxlP-dep_Trfase_small"/>
</dbReference>
<dbReference type="InterPro" id="IPR015424">
    <property type="entry name" value="PyrdxlP-dep_Trfase"/>
</dbReference>
<dbReference type="PANTHER" id="PTHR11808">
    <property type="entry name" value="TRANS-SULFURATION ENZYME FAMILY MEMBER"/>
    <property type="match status" value="1"/>
</dbReference>
<organism evidence="4 5">
    <name type="scientific">Parasulfitobacter algicola</name>
    <dbReference type="NCBI Taxonomy" id="2614809"/>
    <lineage>
        <taxon>Bacteria</taxon>
        <taxon>Pseudomonadati</taxon>
        <taxon>Pseudomonadota</taxon>
        <taxon>Alphaproteobacteria</taxon>
        <taxon>Rhodobacterales</taxon>
        <taxon>Roseobacteraceae</taxon>
        <taxon>Parasulfitobacter</taxon>
    </lineage>
</organism>
<comment type="cofactor">
    <cofactor evidence="1 3">
        <name>pyridoxal 5'-phosphate</name>
        <dbReference type="ChEBI" id="CHEBI:597326"/>
    </cofactor>
</comment>
<comment type="caution">
    <text evidence="4">The sequence shown here is derived from an EMBL/GenBank/DDBJ whole genome shotgun (WGS) entry which is preliminary data.</text>
</comment>
<dbReference type="InterPro" id="IPR015421">
    <property type="entry name" value="PyrdxlP-dep_Trfase_major"/>
</dbReference>
<dbReference type="PIRSF" id="PIRSF001434">
    <property type="entry name" value="CGS"/>
    <property type="match status" value="1"/>
</dbReference>
<accession>A0ABX2IYI6</accession>
<dbReference type="Proteomes" id="UP000777935">
    <property type="component" value="Unassembled WGS sequence"/>
</dbReference>
<dbReference type="GO" id="GO:0008483">
    <property type="term" value="F:transaminase activity"/>
    <property type="evidence" value="ECO:0007669"/>
    <property type="project" value="UniProtKB-KW"/>
</dbReference>
<evidence type="ECO:0000256" key="2">
    <source>
        <dbReference type="ARBA" id="ARBA00022898"/>
    </source>
</evidence>
<keyword evidence="2 3" id="KW-0663">Pyridoxal phosphate</keyword>
<dbReference type="Gene3D" id="3.40.640.10">
    <property type="entry name" value="Type I PLP-dependent aspartate aminotransferase-like (Major domain)"/>
    <property type="match status" value="1"/>
</dbReference>
<evidence type="ECO:0000313" key="5">
    <source>
        <dbReference type="Proteomes" id="UP000777935"/>
    </source>
</evidence>
<dbReference type="RefSeq" id="WP_174138203.1">
    <property type="nucleotide sequence ID" value="NZ_JABUFE010000005.1"/>
</dbReference>
<reference evidence="4 5" key="1">
    <citation type="submission" date="2020-06" db="EMBL/GenBank/DDBJ databases">
        <title>Sulfitobacter algicola sp. nov., isolated from green algae.</title>
        <authorList>
            <person name="Wang C."/>
        </authorList>
    </citation>
    <scope>NUCLEOTIDE SEQUENCE [LARGE SCALE GENOMIC DNA]</scope>
    <source>
        <strain evidence="4 5">1151</strain>
    </source>
</reference>
<dbReference type="Gene3D" id="3.90.1150.10">
    <property type="entry name" value="Aspartate Aminotransferase, domain 1"/>
    <property type="match status" value="1"/>
</dbReference>
<evidence type="ECO:0000256" key="3">
    <source>
        <dbReference type="RuleBase" id="RU362118"/>
    </source>
</evidence>
<keyword evidence="5" id="KW-1185">Reference proteome</keyword>
<keyword evidence="4" id="KW-0808">Transferase</keyword>
<dbReference type="EMBL" id="JABUFE010000005">
    <property type="protein sequence ID" value="NSX55313.1"/>
    <property type="molecule type" value="Genomic_DNA"/>
</dbReference>
<dbReference type="PANTHER" id="PTHR11808:SF89">
    <property type="entry name" value="METHIONINE GAMMA-LYASE"/>
    <property type="match status" value="1"/>
</dbReference>
<protein>
    <submittedName>
        <fullName evidence="4">Aminotransferase class I/II-fold pyridoxal phosphate-dependent enzyme</fullName>
    </submittedName>
</protein>
<sequence>MKKTFVRRGHFPASASRPVVSPLQPSVVYASDSPDMLDDQYDGITPGFVYSREGHANATALATLIDGLEGAEGGIVVSSGMAAVTAVMLGLLKAGDHVVGGSQLYGRSLRMLADDLPRFGIETSLADSTDADAMAQAIRPNTKLILVEVVSNPTIRVADMEGIAALCKENDTLLAVDNTFTTPRGYSPFDNGADIIIHSVTKLLAGHSDAMLGYVAAKDPAHSEQLDGIIATLGLTASPFDCWLAERGLYTFDLRYERACQNAKTLADHIADHPMIKRVIYPTRPDHPDHNRAQFLLNGQGGNMLSFEIDGGRNVANAFVKGCENLAFAPTLGDINTTISHPASSSHRALTEDQRLRMGVQEGFFRLSVGVEDINLLQGEIIQGLNAAKATS</sequence>
<dbReference type="SUPFAM" id="SSF53383">
    <property type="entry name" value="PLP-dependent transferases"/>
    <property type="match status" value="1"/>
</dbReference>
<proteinExistence type="inferred from homology"/>
<comment type="similarity">
    <text evidence="3">Belongs to the trans-sulfuration enzymes family.</text>
</comment>
<evidence type="ECO:0000256" key="1">
    <source>
        <dbReference type="ARBA" id="ARBA00001933"/>
    </source>
</evidence>
<dbReference type="CDD" id="cd00614">
    <property type="entry name" value="CGS_like"/>
    <property type="match status" value="1"/>
</dbReference>
<keyword evidence="4" id="KW-0032">Aminotransferase</keyword>
<dbReference type="InterPro" id="IPR000277">
    <property type="entry name" value="Cys/Met-Metab_PyrdxlP-dep_enz"/>
</dbReference>
<gene>
    <name evidence="4" type="ORF">HRQ87_10920</name>
</gene>
<evidence type="ECO:0000313" key="4">
    <source>
        <dbReference type="EMBL" id="NSX55313.1"/>
    </source>
</evidence>